<dbReference type="InterPro" id="IPR003697">
    <property type="entry name" value="Maf-like"/>
</dbReference>
<evidence type="ECO:0000313" key="3">
    <source>
        <dbReference type="EMBL" id="JAG98499.1"/>
    </source>
</evidence>
<name>A0A0D6R6Q2_ARACU</name>
<dbReference type="EMBL" id="GCKF01023906">
    <property type="protein sequence ID" value="JAG98499.1"/>
    <property type="molecule type" value="Transcribed_RNA"/>
</dbReference>
<reference evidence="3" key="1">
    <citation type="submission" date="2015-03" db="EMBL/GenBank/DDBJ databases">
        <title>A transcriptome of Araucaria cunninghamii, an australian fine timber species.</title>
        <authorList>
            <person name="Jing Yi C.J.Y."/>
            <person name="Yin San L.Y.S."/>
            <person name="Abdul Karim S.S."/>
            <person name="Wan Azmi N.N."/>
            <person name="Hercus R.R."/>
            <person name="Croft L.L."/>
        </authorList>
    </citation>
    <scope>NUCLEOTIDE SEQUENCE</scope>
    <source>
        <strain evidence="3">MI0301</strain>
        <tissue evidence="3">Leaf</tissue>
    </source>
</reference>
<evidence type="ECO:0000256" key="1">
    <source>
        <dbReference type="ARBA" id="ARBA00001968"/>
    </source>
</evidence>
<dbReference type="InterPro" id="IPR029001">
    <property type="entry name" value="ITPase-like_fam"/>
</dbReference>
<proteinExistence type="inferred from homology"/>
<evidence type="ECO:0000256" key="2">
    <source>
        <dbReference type="ARBA" id="ARBA00022801"/>
    </source>
</evidence>
<dbReference type="PANTHER" id="PTHR43213">
    <property type="entry name" value="BIFUNCTIONAL DTTP/UTP PYROPHOSPHATASE/METHYLTRANSFERASE PROTEIN-RELATED"/>
    <property type="match status" value="1"/>
</dbReference>
<dbReference type="NCBIfam" id="TIGR00172">
    <property type="entry name" value="maf"/>
    <property type="match status" value="1"/>
</dbReference>
<protein>
    <recommendedName>
        <fullName evidence="4">Maf-like protein</fullName>
    </recommendedName>
</protein>
<dbReference type="HAMAP" id="MF_00528">
    <property type="entry name" value="Maf"/>
    <property type="match status" value="1"/>
</dbReference>
<comment type="cofactor">
    <cofactor evidence="1">
        <name>a divalent metal cation</name>
        <dbReference type="ChEBI" id="CHEBI:60240"/>
    </cofactor>
</comment>
<dbReference type="Gene3D" id="3.90.950.10">
    <property type="match status" value="1"/>
</dbReference>
<dbReference type="Pfam" id="PF02545">
    <property type="entry name" value="Maf"/>
    <property type="match status" value="1"/>
</dbReference>
<evidence type="ECO:0008006" key="4">
    <source>
        <dbReference type="Google" id="ProtNLM"/>
    </source>
</evidence>
<dbReference type="AlphaFoldDB" id="A0A0D6R6Q2"/>
<accession>A0A0D6R6Q2</accession>
<dbReference type="PANTHER" id="PTHR43213:SF5">
    <property type="entry name" value="BIFUNCTIONAL DTTP_UTP PYROPHOSPHATASE_METHYLTRANSFERASE PROTEIN-RELATED"/>
    <property type="match status" value="1"/>
</dbReference>
<dbReference type="SUPFAM" id="SSF52972">
    <property type="entry name" value="ITPase-like"/>
    <property type="match status" value="1"/>
</dbReference>
<sequence>MLIQHLPLLSSKRLVLASGSPRRAQLLRGLGLKIEIVPSTFAENLQKSTFSSPGEYAAETALCKAIDVARHILPVDGGKRPDLVIGADTVVELNGNILEKPQDEKDAFNMLSSLSGCQHKVYTGVSLVLPPLIPDPKVRDPPVVRTFWEETKVEFANIEDVAIEAYINSGEPMDKAGAYGIQGIGGTFVKAIVGCFFNVMGFPVHRFAVEIDQLIKAGAFAE</sequence>
<dbReference type="CDD" id="cd00555">
    <property type="entry name" value="Maf"/>
    <property type="match status" value="1"/>
</dbReference>
<dbReference type="GO" id="GO:0047429">
    <property type="term" value="F:nucleoside triphosphate diphosphatase activity"/>
    <property type="evidence" value="ECO:0007669"/>
    <property type="project" value="InterPro"/>
</dbReference>
<keyword evidence="2" id="KW-0378">Hydrolase</keyword>
<organism evidence="3">
    <name type="scientific">Araucaria cunninghamii</name>
    <name type="common">Hoop pine</name>
    <name type="synonym">Moreton Bay pine</name>
    <dbReference type="NCBI Taxonomy" id="56994"/>
    <lineage>
        <taxon>Eukaryota</taxon>
        <taxon>Viridiplantae</taxon>
        <taxon>Streptophyta</taxon>
        <taxon>Embryophyta</taxon>
        <taxon>Tracheophyta</taxon>
        <taxon>Spermatophyta</taxon>
        <taxon>Pinopsida</taxon>
        <taxon>Pinidae</taxon>
        <taxon>Conifers II</taxon>
        <taxon>Araucariales</taxon>
        <taxon>Araucariaceae</taxon>
        <taxon>Araucaria</taxon>
    </lineage>
</organism>
<dbReference type="PIRSF" id="PIRSF006305">
    <property type="entry name" value="Maf"/>
    <property type="match status" value="1"/>
</dbReference>